<dbReference type="Proteomes" id="UP000700334">
    <property type="component" value="Unassembled WGS sequence"/>
</dbReference>
<evidence type="ECO:0000256" key="2">
    <source>
        <dbReference type="ARBA" id="ARBA00005516"/>
    </source>
</evidence>
<keyword evidence="4" id="KW-0027">Amidation</keyword>
<comment type="caution">
    <text evidence="8">The sequence shown here is derived from an EMBL/GenBank/DDBJ whole genome shotgun (WGS) entry which is preliminary data.</text>
</comment>
<organism evidence="8 9">
    <name type="scientific">Galemys pyrenaicus</name>
    <name type="common">Iberian desman</name>
    <name type="synonym">Pyrenean desman</name>
    <dbReference type="NCBI Taxonomy" id="202257"/>
    <lineage>
        <taxon>Eukaryota</taxon>
        <taxon>Metazoa</taxon>
        <taxon>Chordata</taxon>
        <taxon>Craniata</taxon>
        <taxon>Vertebrata</taxon>
        <taxon>Euteleostomi</taxon>
        <taxon>Mammalia</taxon>
        <taxon>Eutheria</taxon>
        <taxon>Laurasiatheria</taxon>
        <taxon>Eulipotyphla</taxon>
        <taxon>Talpidae</taxon>
        <taxon>Galemys</taxon>
    </lineage>
</organism>
<sequence length="133" mass="14139">MISPGSLRYLLLLPLATCFPLLAREGPVDDAGGIRGETSWAGLAGGHHSPWRSSPWGSPRWQHRPLPQALPAAEPRAVGTERAGGRPRAGLQDHGGSEATGFRPAGGLLGSLAEELTSYSRKKGGFSFRFGRR</sequence>
<evidence type="ECO:0000313" key="8">
    <source>
        <dbReference type="EMBL" id="KAG8509468.1"/>
    </source>
</evidence>
<dbReference type="EMBL" id="JAGFMF010011945">
    <property type="protein sequence ID" value="KAG8509468.1"/>
    <property type="molecule type" value="Genomic_DNA"/>
</dbReference>
<dbReference type="AlphaFoldDB" id="A0A8J6DKF6"/>
<keyword evidence="7" id="KW-0732">Signal</keyword>
<evidence type="ECO:0000256" key="4">
    <source>
        <dbReference type="ARBA" id="ARBA00022815"/>
    </source>
</evidence>
<dbReference type="PANTHER" id="PTHR36476">
    <property type="entry name" value="OREXIGENIC NEUROPEPTIDE QRFP"/>
    <property type="match status" value="1"/>
</dbReference>
<feature type="chain" id="PRO_5035246919" evidence="7">
    <location>
        <begin position="24"/>
        <end position="133"/>
    </location>
</feature>
<keyword evidence="5 8" id="KW-0527">Neuropeptide</keyword>
<dbReference type="GO" id="GO:0005576">
    <property type="term" value="C:extracellular region"/>
    <property type="evidence" value="ECO:0007669"/>
    <property type="project" value="UniProtKB-SubCell"/>
</dbReference>
<proteinExistence type="inferred from homology"/>
<feature type="signal peptide" evidence="7">
    <location>
        <begin position="1"/>
        <end position="23"/>
    </location>
</feature>
<evidence type="ECO:0000256" key="3">
    <source>
        <dbReference type="ARBA" id="ARBA00022525"/>
    </source>
</evidence>
<comment type="similarity">
    <text evidence="2">Belongs to the RFamide neuropeptide family.</text>
</comment>
<dbReference type="PANTHER" id="PTHR36476:SF1">
    <property type="entry name" value="OREXIGENIC NEUROPEPTIDE QRFP"/>
    <property type="match status" value="1"/>
</dbReference>
<feature type="region of interest" description="Disordered" evidence="6">
    <location>
        <begin position="33"/>
        <end position="106"/>
    </location>
</feature>
<dbReference type="GO" id="GO:0007218">
    <property type="term" value="P:neuropeptide signaling pathway"/>
    <property type="evidence" value="ECO:0007669"/>
    <property type="project" value="UniProtKB-KW"/>
</dbReference>
<evidence type="ECO:0000313" key="9">
    <source>
        <dbReference type="Proteomes" id="UP000700334"/>
    </source>
</evidence>
<reference evidence="8" key="1">
    <citation type="journal article" date="2021" name="Evol. Appl.">
        <title>The genome of the Pyrenean desman and the effects of bottlenecks and inbreeding on the genomic landscape of an endangered species.</title>
        <authorList>
            <person name="Escoda L."/>
            <person name="Castresana J."/>
        </authorList>
    </citation>
    <scope>NUCLEOTIDE SEQUENCE</scope>
    <source>
        <strain evidence="8">IBE-C5619</strain>
    </source>
</reference>
<keyword evidence="3" id="KW-0964">Secreted</keyword>
<name>A0A8J6DKF6_GALPY</name>
<evidence type="ECO:0000256" key="6">
    <source>
        <dbReference type="SAM" id="MobiDB-lite"/>
    </source>
</evidence>
<keyword evidence="9" id="KW-1185">Reference proteome</keyword>
<evidence type="ECO:0000256" key="1">
    <source>
        <dbReference type="ARBA" id="ARBA00004613"/>
    </source>
</evidence>
<dbReference type="GO" id="GO:0005184">
    <property type="term" value="F:neuropeptide hormone activity"/>
    <property type="evidence" value="ECO:0007669"/>
    <property type="project" value="TreeGrafter"/>
</dbReference>
<accession>A0A8J6DKF6</accession>
<gene>
    <name evidence="8" type="ORF">J0S82_011832</name>
</gene>
<protein>
    <submittedName>
        <fullName evidence="8">Orexigenic neuropeptide QRFP</fullName>
    </submittedName>
</protein>
<dbReference type="GO" id="GO:0031854">
    <property type="term" value="F:orexigenic neuropeptide QRFP receptor binding"/>
    <property type="evidence" value="ECO:0007669"/>
    <property type="project" value="InterPro"/>
</dbReference>
<evidence type="ECO:0000256" key="7">
    <source>
        <dbReference type="SAM" id="SignalP"/>
    </source>
</evidence>
<dbReference type="Pfam" id="PF11109">
    <property type="entry name" value="RFamide_26RFa"/>
    <property type="match status" value="1"/>
</dbReference>
<dbReference type="InterPro" id="IPR024565">
    <property type="entry name" value="P518"/>
</dbReference>
<feature type="compositionally biased region" description="Low complexity" evidence="6">
    <location>
        <begin position="51"/>
        <end position="60"/>
    </location>
</feature>
<dbReference type="OrthoDB" id="9831857at2759"/>
<comment type="subcellular location">
    <subcellularLocation>
        <location evidence="1">Secreted</location>
    </subcellularLocation>
</comment>
<evidence type="ECO:0000256" key="5">
    <source>
        <dbReference type="ARBA" id="ARBA00023320"/>
    </source>
</evidence>